<keyword evidence="8" id="KW-1185">Reference proteome</keyword>
<dbReference type="GO" id="GO:0016020">
    <property type="term" value="C:membrane"/>
    <property type="evidence" value="ECO:0007669"/>
    <property type="project" value="UniProtKB-SubCell"/>
</dbReference>
<evidence type="ECO:0000256" key="5">
    <source>
        <dbReference type="SAM" id="Phobius"/>
    </source>
</evidence>
<sequence length="106" mass="11907">MAVLVRVIFIYIFESDRTSGDIMFFSCSIATSSTTFTSLMMMYESYLFTLIMPAAVLAYINAELEPDPRYPWITVSWNVGAAIIVTVGGRLADIFGRRWFLLTGAL</sequence>
<feature type="transmembrane region" description="Helical" evidence="5">
    <location>
        <begin position="70"/>
        <end position="92"/>
    </location>
</feature>
<name>A0A9W4UNG4_9PLEO</name>
<comment type="subcellular location">
    <subcellularLocation>
        <location evidence="1">Membrane</location>
        <topology evidence="1">Multi-pass membrane protein</topology>
    </subcellularLocation>
</comment>
<evidence type="ECO:0000313" key="7">
    <source>
        <dbReference type="EMBL" id="CAI6337453.1"/>
    </source>
</evidence>
<reference evidence="7" key="1">
    <citation type="submission" date="2023-01" db="EMBL/GenBank/DDBJ databases">
        <authorList>
            <person name="Van Ghelder C."/>
            <person name="Rancurel C."/>
        </authorList>
    </citation>
    <scope>NUCLEOTIDE SEQUENCE</scope>
    <source>
        <strain evidence="7">CNCM I-4278</strain>
    </source>
</reference>
<evidence type="ECO:0000259" key="6">
    <source>
        <dbReference type="PROSITE" id="PS50850"/>
    </source>
</evidence>
<accession>A0A9W4UNG4</accession>
<dbReference type="Gene3D" id="1.20.1250.20">
    <property type="entry name" value="MFS general substrate transporter like domains"/>
    <property type="match status" value="1"/>
</dbReference>
<feature type="domain" description="Major facilitator superfamily (MFS) profile" evidence="6">
    <location>
        <begin position="33"/>
        <end position="106"/>
    </location>
</feature>
<evidence type="ECO:0000313" key="8">
    <source>
        <dbReference type="Proteomes" id="UP001152607"/>
    </source>
</evidence>
<evidence type="ECO:0000256" key="2">
    <source>
        <dbReference type="ARBA" id="ARBA00022692"/>
    </source>
</evidence>
<dbReference type="InterPro" id="IPR005829">
    <property type="entry name" value="Sugar_transporter_CS"/>
</dbReference>
<dbReference type="EMBL" id="CAOQHR010000007">
    <property type="protein sequence ID" value="CAI6337453.1"/>
    <property type="molecule type" value="Genomic_DNA"/>
</dbReference>
<dbReference type="GO" id="GO:0022857">
    <property type="term" value="F:transmembrane transporter activity"/>
    <property type="evidence" value="ECO:0007669"/>
    <property type="project" value="InterPro"/>
</dbReference>
<dbReference type="InterPro" id="IPR020846">
    <property type="entry name" value="MFS_dom"/>
</dbReference>
<keyword evidence="2 5" id="KW-0812">Transmembrane</keyword>
<dbReference type="Proteomes" id="UP001152607">
    <property type="component" value="Unassembled WGS sequence"/>
</dbReference>
<dbReference type="SUPFAM" id="SSF103473">
    <property type="entry name" value="MFS general substrate transporter"/>
    <property type="match status" value="1"/>
</dbReference>
<keyword evidence="3 5" id="KW-1133">Transmembrane helix</keyword>
<gene>
    <name evidence="7" type="ORF">PDIGIT_LOCUS10565</name>
</gene>
<dbReference type="PROSITE" id="PS50850">
    <property type="entry name" value="MFS"/>
    <property type="match status" value="1"/>
</dbReference>
<organism evidence="7 8">
    <name type="scientific">Periconia digitata</name>
    <dbReference type="NCBI Taxonomy" id="1303443"/>
    <lineage>
        <taxon>Eukaryota</taxon>
        <taxon>Fungi</taxon>
        <taxon>Dikarya</taxon>
        <taxon>Ascomycota</taxon>
        <taxon>Pezizomycotina</taxon>
        <taxon>Dothideomycetes</taxon>
        <taxon>Pleosporomycetidae</taxon>
        <taxon>Pleosporales</taxon>
        <taxon>Massarineae</taxon>
        <taxon>Periconiaceae</taxon>
        <taxon>Periconia</taxon>
    </lineage>
</organism>
<evidence type="ECO:0000256" key="4">
    <source>
        <dbReference type="ARBA" id="ARBA00023136"/>
    </source>
</evidence>
<keyword evidence="4 5" id="KW-0472">Membrane</keyword>
<evidence type="ECO:0000256" key="3">
    <source>
        <dbReference type="ARBA" id="ARBA00022989"/>
    </source>
</evidence>
<dbReference type="OrthoDB" id="4139357at2759"/>
<dbReference type="AlphaFoldDB" id="A0A9W4UNG4"/>
<dbReference type="PROSITE" id="PS00216">
    <property type="entry name" value="SUGAR_TRANSPORT_1"/>
    <property type="match status" value="1"/>
</dbReference>
<evidence type="ECO:0000256" key="1">
    <source>
        <dbReference type="ARBA" id="ARBA00004141"/>
    </source>
</evidence>
<feature type="transmembrane region" description="Helical" evidence="5">
    <location>
        <begin position="46"/>
        <end position="64"/>
    </location>
</feature>
<dbReference type="InterPro" id="IPR036259">
    <property type="entry name" value="MFS_trans_sf"/>
</dbReference>
<comment type="caution">
    <text evidence="7">The sequence shown here is derived from an EMBL/GenBank/DDBJ whole genome shotgun (WGS) entry which is preliminary data.</text>
</comment>
<protein>
    <recommendedName>
        <fullName evidence="6">Major facilitator superfamily (MFS) profile domain-containing protein</fullName>
    </recommendedName>
</protein>
<proteinExistence type="predicted"/>